<organism evidence="1 2">
    <name type="scientific">Trichogramma brassicae</name>
    <dbReference type="NCBI Taxonomy" id="86971"/>
    <lineage>
        <taxon>Eukaryota</taxon>
        <taxon>Metazoa</taxon>
        <taxon>Ecdysozoa</taxon>
        <taxon>Arthropoda</taxon>
        <taxon>Hexapoda</taxon>
        <taxon>Insecta</taxon>
        <taxon>Pterygota</taxon>
        <taxon>Neoptera</taxon>
        <taxon>Endopterygota</taxon>
        <taxon>Hymenoptera</taxon>
        <taxon>Apocrita</taxon>
        <taxon>Proctotrupomorpha</taxon>
        <taxon>Chalcidoidea</taxon>
        <taxon>Trichogrammatidae</taxon>
        <taxon>Trichogramma</taxon>
    </lineage>
</organism>
<accession>A0A6H5ISQ4</accession>
<evidence type="ECO:0000313" key="2">
    <source>
        <dbReference type="Proteomes" id="UP000479190"/>
    </source>
</evidence>
<keyword evidence="2" id="KW-1185">Reference proteome</keyword>
<gene>
    <name evidence="1" type="ORF">TBRA_LOCUS11694</name>
</gene>
<name>A0A6H5ISQ4_9HYME</name>
<protein>
    <submittedName>
        <fullName evidence="1">Uncharacterized protein</fullName>
    </submittedName>
</protein>
<dbReference type="EMBL" id="CADCXV010000986">
    <property type="protein sequence ID" value="CAB0039956.1"/>
    <property type="molecule type" value="Genomic_DNA"/>
</dbReference>
<evidence type="ECO:0000313" key="1">
    <source>
        <dbReference type="EMBL" id="CAB0039956.1"/>
    </source>
</evidence>
<reference evidence="1 2" key="1">
    <citation type="submission" date="2020-02" db="EMBL/GenBank/DDBJ databases">
        <authorList>
            <person name="Ferguson B K."/>
        </authorList>
    </citation>
    <scope>NUCLEOTIDE SEQUENCE [LARGE SCALE GENOMIC DNA]</scope>
</reference>
<dbReference type="Proteomes" id="UP000479190">
    <property type="component" value="Unassembled WGS sequence"/>
</dbReference>
<proteinExistence type="predicted"/>
<dbReference type="AlphaFoldDB" id="A0A6H5ISQ4"/>
<sequence>MDTSRCQRHDHHSWSLDEDRALVLCLDTAEKLCLRSYWEAQIARGLFGEDKTFNCVGKRVQQLLSPAFAHRLLAVLAGIDESQATRNEEQFPLFLKARRKWLHHAVQQKTAVVAFGPESCLL</sequence>